<gene>
    <name evidence="14" type="ORF">IV203_027331</name>
</gene>
<feature type="active site" description="Glycyl thioester intermediate" evidence="10">
    <location>
        <position position="271"/>
    </location>
</feature>
<dbReference type="Proteomes" id="UP000693970">
    <property type="component" value="Unassembled WGS sequence"/>
</dbReference>
<evidence type="ECO:0000256" key="5">
    <source>
        <dbReference type="ARBA" id="ARBA00022741"/>
    </source>
</evidence>
<evidence type="ECO:0000256" key="3">
    <source>
        <dbReference type="ARBA" id="ARBA00015203"/>
    </source>
</evidence>
<evidence type="ECO:0000256" key="10">
    <source>
        <dbReference type="PROSITE-ProRule" id="PRU10132"/>
    </source>
</evidence>
<comment type="function">
    <text evidence="11">Catalytic subunit of the dimeric E1 enzyme, which activates NEDD8.</text>
</comment>
<comment type="pathway">
    <text evidence="1 11">Protein modification; protein neddylation.</text>
</comment>
<comment type="catalytic activity">
    <reaction evidence="9 11">
        <text>ATP + [NEDD8 protein] + [E1 NEDD8-activating enzyme]-L-cysteine = AMP + diphosphate + [E1 NEDD8-activating enzyme]-S-[NEDD8 protein]-yl-L-cysteine.</text>
        <dbReference type="EC" id="6.2.1.64"/>
    </reaction>
</comment>
<feature type="domain" description="E2 binding" evidence="13">
    <location>
        <begin position="405"/>
        <end position="488"/>
    </location>
</feature>
<evidence type="ECO:0000259" key="13">
    <source>
        <dbReference type="SMART" id="SM01181"/>
    </source>
</evidence>
<evidence type="ECO:0000256" key="11">
    <source>
        <dbReference type="RuleBase" id="RU368009"/>
    </source>
</evidence>
<dbReference type="InterPro" id="IPR014929">
    <property type="entry name" value="E2-binding"/>
</dbReference>
<dbReference type="GO" id="GO:0005634">
    <property type="term" value="C:nucleus"/>
    <property type="evidence" value="ECO:0007669"/>
    <property type="project" value="TreeGrafter"/>
</dbReference>
<dbReference type="EC" id="6.2.1.64" evidence="8 11"/>
<evidence type="ECO:0000313" key="15">
    <source>
        <dbReference type="Proteomes" id="UP000693970"/>
    </source>
</evidence>
<dbReference type="PANTHER" id="PTHR10953">
    <property type="entry name" value="UBIQUITIN-ACTIVATING ENZYME E1"/>
    <property type="match status" value="1"/>
</dbReference>
<evidence type="ECO:0000256" key="6">
    <source>
        <dbReference type="ARBA" id="ARBA00022786"/>
    </source>
</evidence>
<sequence>MGKRSLEELFNNDKNRHNNNDNTHFQAGDDLMDIDNNEPSSSTTSTSTTAIPTRRGSLLTLLSRESPFANEEGALPIGEFECISPSPTTATTATNHTALSKFKVLVVGAGGLGCEILKDLAMSGITNVHCIDLDTIDVTNLNRQFLFRQKDVGSSKAKTAANFINERCPWMNVVAHHGMIQDKPPSFYASFNVILSGLDNVEARRWLNATVVGLVDVDEDGDPIDPSQIVPIIDGGTEGFSGQARLILPRITSCFECSLDAFPPQRNFPLCTIAETPRRPEHCIAYASILQWPKEFPDKKLDKDSPDDMKWIYERALERANQYNITGVTYMLTMGVVKNIIPAVASTNAIVSAVCVSEAVKVLTYLSQSLNTYMMYMGSEGIYSHTFVYEKKEDCPVCTMAVRKITLTKSTTLNELIQQLCQGELRLKAPSMTTSTKTLYMQKPPPLEQATRPNLDRPVSTLIEAGEEISVTDPVLQSTNLALSITFT</sequence>
<feature type="compositionally biased region" description="Low complexity" evidence="12">
    <location>
        <begin position="40"/>
        <end position="51"/>
    </location>
</feature>
<dbReference type="GO" id="GO:0005524">
    <property type="term" value="F:ATP binding"/>
    <property type="evidence" value="ECO:0007669"/>
    <property type="project" value="UniProtKB-UniRule"/>
</dbReference>
<keyword evidence="5 11" id="KW-0547">Nucleotide-binding</keyword>
<evidence type="ECO:0000256" key="9">
    <source>
        <dbReference type="ARBA" id="ARBA00024626"/>
    </source>
</evidence>
<name>A0A9K3LXH7_9STRA</name>
<keyword evidence="15" id="KW-1185">Reference proteome</keyword>
<dbReference type="InterPro" id="IPR030468">
    <property type="entry name" value="Uba3_N"/>
</dbReference>
<feature type="region of interest" description="Disordered" evidence="12">
    <location>
        <begin position="11"/>
        <end position="51"/>
    </location>
</feature>
<dbReference type="SMART" id="SM01181">
    <property type="entry name" value="E2_bind"/>
    <property type="match status" value="1"/>
</dbReference>
<protein>
    <recommendedName>
        <fullName evidence="3 11">NEDD8-activating enzyme E1 catalytic subunit</fullName>
        <ecNumber evidence="8 11">6.2.1.64</ecNumber>
    </recommendedName>
</protein>
<dbReference type="GO" id="GO:0045116">
    <property type="term" value="P:protein neddylation"/>
    <property type="evidence" value="ECO:0007669"/>
    <property type="project" value="UniProtKB-UniRule"/>
</dbReference>
<dbReference type="Pfam" id="PF00899">
    <property type="entry name" value="ThiF"/>
    <property type="match status" value="1"/>
</dbReference>
<reference evidence="14" key="2">
    <citation type="submission" date="2021-04" db="EMBL/GenBank/DDBJ databases">
        <authorList>
            <person name="Podell S."/>
        </authorList>
    </citation>
    <scope>NUCLEOTIDE SEQUENCE</scope>
    <source>
        <strain evidence="14">Hildebrandi</strain>
    </source>
</reference>
<dbReference type="FunFam" id="1.10.10.520:FF:000001">
    <property type="entry name" value="NEDD8-activating enzyme E1 catalytic subunit"/>
    <property type="match status" value="1"/>
</dbReference>
<dbReference type="Pfam" id="PF08825">
    <property type="entry name" value="E2_bind"/>
    <property type="match status" value="1"/>
</dbReference>
<comment type="caution">
    <text evidence="14">The sequence shown here is derived from an EMBL/GenBank/DDBJ whole genome shotgun (WGS) entry which is preliminary data.</text>
</comment>
<evidence type="ECO:0000256" key="7">
    <source>
        <dbReference type="ARBA" id="ARBA00022840"/>
    </source>
</evidence>
<evidence type="ECO:0000256" key="4">
    <source>
        <dbReference type="ARBA" id="ARBA00022598"/>
    </source>
</evidence>
<evidence type="ECO:0000256" key="8">
    <source>
        <dbReference type="ARBA" id="ARBA00023624"/>
    </source>
</evidence>
<dbReference type="InterPro" id="IPR045886">
    <property type="entry name" value="ThiF/MoeB/HesA"/>
</dbReference>
<dbReference type="OrthoDB" id="10255449at2759"/>
<keyword evidence="6 11" id="KW-0833">Ubl conjugation pathway</keyword>
<evidence type="ECO:0000256" key="1">
    <source>
        <dbReference type="ARBA" id="ARBA00005032"/>
    </source>
</evidence>
<keyword evidence="4 11" id="KW-0436">Ligase</keyword>
<organism evidence="14 15">
    <name type="scientific">Nitzschia inconspicua</name>
    <dbReference type="NCBI Taxonomy" id="303405"/>
    <lineage>
        <taxon>Eukaryota</taxon>
        <taxon>Sar</taxon>
        <taxon>Stramenopiles</taxon>
        <taxon>Ochrophyta</taxon>
        <taxon>Bacillariophyta</taxon>
        <taxon>Bacillariophyceae</taxon>
        <taxon>Bacillariophycidae</taxon>
        <taxon>Bacillariales</taxon>
        <taxon>Bacillariaceae</taxon>
        <taxon>Nitzschia</taxon>
    </lineage>
</organism>
<reference evidence="14" key="1">
    <citation type="journal article" date="2021" name="Sci. Rep.">
        <title>Diploid genomic architecture of Nitzschia inconspicua, an elite biomass production diatom.</title>
        <authorList>
            <person name="Oliver A."/>
            <person name="Podell S."/>
            <person name="Pinowska A."/>
            <person name="Traller J.C."/>
            <person name="Smith S.R."/>
            <person name="McClure R."/>
            <person name="Beliaev A."/>
            <person name="Bohutskyi P."/>
            <person name="Hill E.A."/>
            <person name="Rabines A."/>
            <person name="Zheng H."/>
            <person name="Allen L.Z."/>
            <person name="Kuo A."/>
            <person name="Grigoriev I.V."/>
            <person name="Allen A.E."/>
            <person name="Hazlebeck D."/>
            <person name="Allen E.E."/>
        </authorList>
    </citation>
    <scope>NUCLEOTIDE SEQUENCE</scope>
    <source>
        <strain evidence="14">Hildebrandi</strain>
    </source>
</reference>
<dbReference type="EMBL" id="JAGRRH010000005">
    <property type="protein sequence ID" value="KAG7369585.1"/>
    <property type="molecule type" value="Genomic_DNA"/>
</dbReference>
<dbReference type="FunFam" id="3.10.290.20:FF:000003">
    <property type="entry name" value="Ubiquitin-activating enzyme E1 C"/>
    <property type="match status" value="1"/>
</dbReference>
<dbReference type="PANTHER" id="PTHR10953:SF6">
    <property type="entry name" value="NEDD8-ACTIVATING ENZYME E1 CATALYTIC SUBUNIT"/>
    <property type="match status" value="1"/>
</dbReference>
<evidence type="ECO:0000313" key="14">
    <source>
        <dbReference type="EMBL" id="KAG7369585.1"/>
    </source>
</evidence>
<comment type="similarity">
    <text evidence="2 11">Belongs to the ubiquitin-activating E1 family. UBA3 subfamily.</text>
</comment>
<dbReference type="InterPro" id="IPR033127">
    <property type="entry name" value="UBQ-activ_enz_E1_Cys_AS"/>
</dbReference>
<accession>A0A9K3LXH7</accession>
<dbReference type="AlphaFoldDB" id="A0A9K3LXH7"/>
<proteinExistence type="inferred from homology"/>
<keyword evidence="7 11" id="KW-0067">ATP-binding</keyword>
<dbReference type="GO" id="GO:0019781">
    <property type="term" value="F:NEDD8 activating enzyme activity"/>
    <property type="evidence" value="ECO:0007669"/>
    <property type="project" value="UniProtKB-UniRule"/>
</dbReference>
<evidence type="ECO:0000256" key="2">
    <source>
        <dbReference type="ARBA" id="ARBA00006310"/>
    </source>
</evidence>
<dbReference type="GO" id="GO:0005737">
    <property type="term" value="C:cytoplasm"/>
    <property type="evidence" value="ECO:0007669"/>
    <property type="project" value="TreeGrafter"/>
</dbReference>
<evidence type="ECO:0000256" key="12">
    <source>
        <dbReference type="SAM" id="MobiDB-lite"/>
    </source>
</evidence>
<dbReference type="InterPro" id="IPR000594">
    <property type="entry name" value="ThiF_NAD_FAD-bd"/>
</dbReference>
<dbReference type="CDD" id="cd01488">
    <property type="entry name" value="Uba3_RUB"/>
    <property type="match status" value="1"/>
</dbReference>
<dbReference type="PROSITE" id="PS00865">
    <property type="entry name" value="UBIQUITIN_ACTIVAT_2"/>
    <property type="match status" value="1"/>
</dbReference>